<dbReference type="EMBL" id="JACHFW010000001">
    <property type="protein sequence ID" value="MBB5263281.1"/>
    <property type="molecule type" value="Genomic_DNA"/>
</dbReference>
<dbReference type="Proteomes" id="UP000543642">
    <property type="component" value="Unassembled WGS sequence"/>
</dbReference>
<keyword evidence="1" id="KW-0812">Transmembrane</keyword>
<feature type="transmembrane region" description="Helical" evidence="1">
    <location>
        <begin position="6"/>
        <end position="26"/>
    </location>
</feature>
<name>A0A7W8H7F3_9FIRM</name>
<accession>A0A7W8H7F3</accession>
<keyword evidence="1" id="KW-0472">Membrane</keyword>
<dbReference type="PANTHER" id="PTHR40078">
    <property type="entry name" value="INTEGRAL MEMBRANE PROTEIN-RELATED"/>
    <property type="match status" value="1"/>
</dbReference>
<reference evidence="2 3" key="1">
    <citation type="submission" date="2020-08" db="EMBL/GenBank/DDBJ databases">
        <title>Genomic Encyclopedia of Type Strains, Phase IV (KMG-IV): sequencing the most valuable type-strain genomes for metagenomic binning, comparative biology and taxonomic classification.</title>
        <authorList>
            <person name="Goeker M."/>
        </authorList>
    </citation>
    <scope>NUCLEOTIDE SEQUENCE [LARGE SCALE GENOMIC DNA]</scope>
    <source>
        <strain evidence="2 3">DSM 106146</strain>
    </source>
</reference>
<comment type="caution">
    <text evidence="2">The sequence shown here is derived from an EMBL/GenBank/DDBJ whole genome shotgun (WGS) entry which is preliminary data.</text>
</comment>
<keyword evidence="1" id="KW-1133">Transmembrane helix</keyword>
<feature type="transmembrane region" description="Helical" evidence="1">
    <location>
        <begin position="108"/>
        <end position="128"/>
    </location>
</feature>
<feature type="transmembrane region" description="Helical" evidence="1">
    <location>
        <begin position="164"/>
        <end position="197"/>
    </location>
</feature>
<dbReference type="RefSeq" id="WP_207720521.1">
    <property type="nucleotide sequence ID" value="NZ_CAWVEG010000085.1"/>
</dbReference>
<dbReference type="AlphaFoldDB" id="A0A7W8H7F3"/>
<protein>
    <submittedName>
        <fullName evidence="2">Putative membrane protein YczE</fullName>
    </submittedName>
</protein>
<evidence type="ECO:0000313" key="3">
    <source>
        <dbReference type="Proteomes" id="UP000543642"/>
    </source>
</evidence>
<proteinExistence type="predicted"/>
<gene>
    <name evidence="2" type="ORF">HNP82_000375</name>
</gene>
<sequence length="214" mass="23634">MHQSKLFRRIIIYLAGIIILAFGITLNTKTGLGVSPIVSVAYCISVLTGINFGTMTFFYYVFLVFLQILLLRKDFKVWQLLQVAASLFTSVFIDLFDRFLPMADNIPLRIGALVFAIIFTGLGASMTVSMKIVPNPADGFANALGQKLKRGFGFGKNVFDLSSIIISLIIGWIACGSLLGIGIGTIVAMIFTGRVVAFCQRRLRKFYEKIVPQD</sequence>
<evidence type="ECO:0000313" key="2">
    <source>
        <dbReference type="EMBL" id="MBB5263281.1"/>
    </source>
</evidence>
<dbReference type="InterPro" id="IPR038750">
    <property type="entry name" value="YczE/YyaS-like"/>
</dbReference>
<keyword evidence="3" id="KW-1185">Reference proteome</keyword>
<organism evidence="2 3">
    <name type="scientific">Catenibacillus scindens</name>
    <dbReference type="NCBI Taxonomy" id="673271"/>
    <lineage>
        <taxon>Bacteria</taxon>
        <taxon>Bacillati</taxon>
        <taxon>Bacillota</taxon>
        <taxon>Clostridia</taxon>
        <taxon>Lachnospirales</taxon>
        <taxon>Lachnospiraceae</taxon>
        <taxon>Catenibacillus</taxon>
    </lineage>
</organism>
<dbReference type="PANTHER" id="PTHR40078:SF1">
    <property type="entry name" value="INTEGRAL MEMBRANE PROTEIN"/>
    <property type="match status" value="1"/>
</dbReference>
<dbReference type="Pfam" id="PF19700">
    <property type="entry name" value="DUF6198"/>
    <property type="match status" value="1"/>
</dbReference>
<evidence type="ECO:0000256" key="1">
    <source>
        <dbReference type="SAM" id="Phobius"/>
    </source>
</evidence>
<feature type="transmembrane region" description="Helical" evidence="1">
    <location>
        <begin position="38"/>
        <end position="71"/>
    </location>
</feature>